<proteinExistence type="predicted"/>
<name>A0A317FBW7_9PROT</name>
<feature type="domain" description="Cadherin-like" evidence="3">
    <location>
        <begin position="310"/>
        <end position="398"/>
    </location>
</feature>
<accession>A0A317FBW7</accession>
<dbReference type="InterPro" id="IPR011049">
    <property type="entry name" value="Serralysin-like_metalloprot_C"/>
</dbReference>
<evidence type="ECO:0000256" key="2">
    <source>
        <dbReference type="ARBA" id="ARBA00022525"/>
    </source>
</evidence>
<evidence type="ECO:0000313" key="5">
    <source>
        <dbReference type="Proteomes" id="UP000245765"/>
    </source>
</evidence>
<dbReference type="PROSITE" id="PS00330">
    <property type="entry name" value="HEMOLYSIN_CALCIUM"/>
    <property type="match status" value="4"/>
</dbReference>
<organism evidence="4 5">
    <name type="scientific">Falsiroseomonas bella</name>
    <dbReference type="NCBI Taxonomy" id="2184016"/>
    <lineage>
        <taxon>Bacteria</taxon>
        <taxon>Pseudomonadati</taxon>
        <taxon>Pseudomonadota</taxon>
        <taxon>Alphaproteobacteria</taxon>
        <taxon>Acetobacterales</taxon>
        <taxon>Roseomonadaceae</taxon>
        <taxon>Falsiroseomonas</taxon>
    </lineage>
</organism>
<reference evidence="5" key="1">
    <citation type="submission" date="2018-05" db="EMBL/GenBank/DDBJ databases">
        <authorList>
            <person name="Du Z."/>
            <person name="Wang X."/>
        </authorList>
    </citation>
    <scope>NUCLEOTIDE SEQUENCE [LARGE SCALE GENOMIC DNA]</scope>
    <source>
        <strain evidence="5">CQN31</strain>
    </source>
</reference>
<dbReference type="Gene3D" id="2.150.10.10">
    <property type="entry name" value="Serralysin-like metalloprotease, C-terminal"/>
    <property type="match status" value="2"/>
</dbReference>
<keyword evidence="5" id="KW-1185">Reference proteome</keyword>
<dbReference type="AlphaFoldDB" id="A0A317FBW7"/>
<evidence type="ECO:0000256" key="1">
    <source>
        <dbReference type="ARBA" id="ARBA00004613"/>
    </source>
</evidence>
<dbReference type="InterPro" id="IPR018511">
    <property type="entry name" value="Hemolysin-typ_Ca-bd_CS"/>
</dbReference>
<dbReference type="SUPFAM" id="SSF51120">
    <property type="entry name" value="beta-Roll"/>
    <property type="match status" value="2"/>
</dbReference>
<comment type="subcellular location">
    <subcellularLocation>
        <location evidence="1">Secreted</location>
    </subcellularLocation>
</comment>
<dbReference type="InterPro" id="IPR050557">
    <property type="entry name" value="RTX_toxin/Mannuronan_C5-epim"/>
</dbReference>
<protein>
    <recommendedName>
        <fullName evidence="3">Cadherin-like domain-containing protein</fullName>
    </recommendedName>
</protein>
<dbReference type="GO" id="GO:0005576">
    <property type="term" value="C:extracellular region"/>
    <property type="evidence" value="ECO:0007669"/>
    <property type="project" value="UniProtKB-SubCell"/>
</dbReference>
<dbReference type="EMBL" id="QGNA01000004">
    <property type="protein sequence ID" value="PWS35942.1"/>
    <property type="molecule type" value="Genomic_DNA"/>
</dbReference>
<keyword evidence="2" id="KW-0964">Secreted</keyword>
<comment type="caution">
    <text evidence="4">The sequence shown here is derived from an EMBL/GenBank/DDBJ whole genome shotgun (WGS) entry which is preliminary data.</text>
</comment>
<dbReference type="GO" id="GO:0005509">
    <property type="term" value="F:calcium ion binding"/>
    <property type="evidence" value="ECO:0007669"/>
    <property type="project" value="InterPro"/>
</dbReference>
<dbReference type="InterPro" id="IPR001343">
    <property type="entry name" value="Hemolysn_Ca-bd"/>
</dbReference>
<feature type="domain" description="Cadherin-like" evidence="3">
    <location>
        <begin position="120"/>
        <end position="210"/>
    </location>
</feature>
<gene>
    <name evidence="4" type="ORF">DFH01_20500</name>
</gene>
<feature type="domain" description="Cadherin-like" evidence="3">
    <location>
        <begin position="214"/>
        <end position="302"/>
    </location>
</feature>
<dbReference type="Proteomes" id="UP000245765">
    <property type="component" value="Unassembled WGS sequence"/>
</dbReference>
<dbReference type="PANTHER" id="PTHR38340">
    <property type="entry name" value="S-LAYER PROTEIN"/>
    <property type="match status" value="1"/>
</dbReference>
<dbReference type="NCBIfam" id="NF012211">
    <property type="entry name" value="tand_rpt_95"/>
    <property type="match status" value="2"/>
</dbReference>
<evidence type="ECO:0000313" key="4">
    <source>
        <dbReference type="EMBL" id="PWS35942.1"/>
    </source>
</evidence>
<dbReference type="Pfam" id="PF17892">
    <property type="entry name" value="Cadherin_5"/>
    <property type="match status" value="3"/>
</dbReference>
<dbReference type="PRINTS" id="PR00313">
    <property type="entry name" value="CABNDNGRPT"/>
</dbReference>
<dbReference type="InterPro" id="IPR041690">
    <property type="entry name" value="Cadherin_5"/>
</dbReference>
<sequence length="700" mass="69025">MTGGDALVGAVLWVSGLAAGDVVSLGSQGDAAGEIALDAGIVSFGGVQIGTASGGAGNDFVIDLDDGATPEALQALLSRLTFANAGETPAADRLPTIALDGSGGTVLTSGTVQVHVAAVDEAPSGPAITLAAAIEDNVVRLTAAALLAGWSDPESLDLAIANLTASKGTLQDIGGGLWAYIPQQDDDSGAVFSYGLSDGVNVADGSATMDLLPVNDAPSRPFGMPLAAFTEDVAALVTAEQLLAGSTDPDGPSLSVVSISASSGTLTDLSGGQWSYQGAPDDDGSVTFIYLVTDGVETVQGGAAADILPVDDAPTGPAAAVLPALAEDASGLLLAADLLAGWSDIDSVSLEVIDLAASSGTLVFLGGSTWRFTGDADDDTAVSFTYQVSDSTTGVAASAVLDRLPVTAGLIRAGNSRADSIAGGADNDTLSGLAGDDSLVGNGGNDALMGSTGNDLLEGGTGLDRLVGGSGADSLHGGEDADTLIGGDDIDLLAGGAGNDVYDGVTAGDIISEAPGGGIDIVRATISWALAAEVVNLTLGGLAAVNGTGNVGANVIIGNTGANLLDGLEDNDHLSGRDGNDTLRGGLGADTLNGERGADVFFYGAPEEGGDRILAYRGLDDTIQVSGTGFGLAVGADLVATGRYAANTAGAPVGVLGQFVYDTNDFTLWWDDDGTDAAGPVLIANLAGLRNWSGAEIVVV</sequence>
<dbReference type="Pfam" id="PF00353">
    <property type="entry name" value="HemolysinCabind"/>
    <property type="match status" value="3"/>
</dbReference>
<evidence type="ECO:0000259" key="3">
    <source>
        <dbReference type="Pfam" id="PF17892"/>
    </source>
</evidence>
<dbReference type="PANTHER" id="PTHR38340:SF1">
    <property type="entry name" value="S-LAYER PROTEIN"/>
    <property type="match status" value="1"/>
</dbReference>